<dbReference type="EMBL" id="SPHZ02000010">
    <property type="protein sequence ID" value="KAF0896763.1"/>
    <property type="molecule type" value="Genomic_DNA"/>
</dbReference>
<evidence type="ECO:0000313" key="2">
    <source>
        <dbReference type="Proteomes" id="UP000479710"/>
    </source>
</evidence>
<organism evidence="1 2">
    <name type="scientific">Oryza meyeriana var. granulata</name>
    <dbReference type="NCBI Taxonomy" id="110450"/>
    <lineage>
        <taxon>Eukaryota</taxon>
        <taxon>Viridiplantae</taxon>
        <taxon>Streptophyta</taxon>
        <taxon>Embryophyta</taxon>
        <taxon>Tracheophyta</taxon>
        <taxon>Spermatophyta</taxon>
        <taxon>Magnoliopsida</taxon>
        <taxon>Liliopsida</taxon>
        <taxon>Poales</taxon>
        <taxon>Poaceae</taxon>
        <taxon>BOP clade</taxon>
        <taxon>Oryzoideae</taxon>
        <taxon>Oryzeae</taxon>
        <taxon>Oryzinae</taxon>
        <taxon>Oryza</taxon>
        <taxon>Oryza meyeriana</taxon>
    </lineage>
</organism>
<sequence>MTERSGAERWRRCLLLLAVWCYYGAVGRGGEPVMVLVEWWWWRGLGKIERDAAALRLRAIAPRRDAAALWASERRDAAKPPSL</sequence>
<evidence type="ECO:0000313" key="1">
    <source>
        <dbReference type="EMBL" id="KAF0896763.1"/>
    </source>
</evidence>
<accession>A0A6G1CAV7</accession>
<protein>
    <submittedName>
        <fullName evidence="1">Uncharacterized protein</fullName>
    </submittedName>
</protein>
<dbReference type="Proteomes" id="UP000479710">
    <property type="component" value="Unassembled WGS sequence"/>
</dbReference>
<name>A0A6G1CAV7_9ORYZ</name>
<dbReference type="AlphaFoldDB" id="A0A6G1CAV7"/>
<comment type="caution">
    <text evidence="1">The sequence shown here is derived from an EMBL/GenBank/DDBJ whole genome shotgun (WGS) entry which is preliminary data.</text>
</comment>
<keyword evidence="2" id="KW-1185">Reference proteome</keyword>
<reference evidence="1 2" key="1">
    <citation type="submission" date="2019-11" db="EMBL/GenBank/DDBJ databases">
        <title>Whole genome sequence of Oryza granulata.</title>
        <authorList>
            <person name="Li W."/>
        </authorList>
    </citation>
    <scope>NUCLEOTIDE SEQUENCE [LARGE SCALE GENOMIC DNA]</scope>
    <source>
        <strain evidence="2">cv. Menghai</strain>
        <tissue evidence="1">Leaf</tissue>
    </source>
</reference>
<proteinExistence type="predicted"/>
<gene>
    <name evidence="1" type="ORF">E2562_027288</name>
</gene>